<dbReference type="PANTHER" id="PTHR33159:SF101">
    <property type="entry name" value="OS04G0379600 PROTEIN"/>
    <property type="match status" value="1"/>
</dbReference>
<keyword evidence="4" id="KW-1185">Reference proteome</keyword>
<dbReference type="Proteomes" id="UP001428341">
    <property type="component" value="Unassembled WGS sequence"/>
</dbReference>
<feature type="compositionally biased region" description="Polar residues" evidence="1">
    <location>
        <begin position="94"/>
        <end position="105"/>
    </location>
</feature>
<feature type="compositionally biased region" description="Basic and acidic residues" evidence="1">
    <location>
        <begin position="225"/>
        <end position="234"/>
    </location>
</feature>
<comment type="caution">
    <text evidence="3">The sequence shown here is derived from an EMBL/GenBank/DDBJ whole genome shotgun (WGS) entry which is preliminary data.</text>
</comment>
<reference evidence="3 4" key="1">
    <citation type="submission" date="2024-05" db="EMBL/GenBank/DDBJ databases">
        <title>Haplotype-resolved chromosome-level genome assembly of Huyou (Citrus changshanensis).</title>
        <authorList>
            <person name="Miao C."/>
            <person name="Chen W."/>
            <person name="Wu Y."/>
            <person name="Wang L."/>
            <person name="Zhao S."/>
            <person name="Grierson D."/>
            <person name="Xu C."/>
            <person name="Chen K."/>
        </authorList>
    </citation>
    <scope>NUCLEOTIDE SEQUENCE [LARGE SCALE GENOMIC DNA]</scope>
    <source>
        <strain evidence="3">01-14</strain>
        <tissue evidence="3">Leaf</tissue>
    </source>
</reference>
<evidence type="ECO:0000256" key="1">
    <source>
        <dbReference type="SAM" id="MobiDB-lite"/>
    </source>
</evidence>
<dbReference type="InterPro" id="IPR008700">
    <property type="entry name" value="TypeIII_avirulence_cleave"/>
</dbReference>
<dbReference type="GO" id="GO:0005886">
    <property type="term" value="C:plasma membrane"/>
    <property type="evidence" value="ECO:0007669"/>
    <property type="project" value="TreeGrafter"/>
</dbReference>
<dbReference type="Pfam" id="PF05627">
    <property type="entry name" value="AvrRpt-cleavage"/>
    <property type="match status" value="2"/>
</dbReference>
<feature type="domain" description="RIN4 pathogenic type III effector avirulence factor Avr cleavage site" evidence="2">
    <location>
        <begin position="53"/>
        <end position="75"/>
    </location>
</feature>
<dbReference type="AlphaFoldDB" id="A0AAP0LSE0"/>
<name>A0AAP0LSE0_9ROSI</name>
<dbReference type="InterPro" id="IPR040387">
    <property type="entry name" value="RIN4/NOI4"/>
</dbReference>
<proteinExistence type="predicted"/>
<dbReference type="EMBL" id="JBCGBO010000024">
    <property type="protein sequence ID" value="KAK9183496.1"/>
    <property type="molecule type" value="Genomic_DNA"/>
</dbReference>
<protein>
    <recommendedName>
        <fullName evidence="2">RIN4 pathogenic type III effector avirulence factor Avr cleavage site domain-containing protein</fullName>
    </recommendedName>
</protein>
<feature type="region of interest" description="Disordered" evidence="1">
    <location>
        <begin position="214"/>
        <end position="234"/>
    </location>
</feature>
<evidence type="ECO:0000259" key="2">
    <source>
        <dbReference type="Pfam" id="PF05627"/>
    </source>
</evidence>
<feature type="domain" description="RIN4 pathogenic type III effector avirulence factor Avr cleavage site" evidence="2">
    <location>
        <begin position="270"/>
        <end position="300"/>
    </location>
</feature>
<evidence type="ECO:0000313" key="3">
    <source>
        <dbReference type="EMBL" id="KAK9183496.1"/>
    </source>
</evidence>
<accession>A0AAP0LSE0</accession>
<sequence>MLVDICEETFQILHELVSELNLNLFHSFDCCPTGPKPTKFYFKTKHMAQDKYVPKFGNWETEEHIPYTVYFEKARYKKYGAKMNPNNPQQNPNSFSETVTPAQASPSLTEIKSGVQNGQEALRTNHVCRSSRQYEDDVKINVPMFGNWETEEHIPYTVYFEKARYKKYGVKMNPNNPQQNPNSFSDNVSPVQVNTFQRETKSWEHNGRVAGRKKLVYSSSSQDDGDLRRPDDSPWYHRTVNLKVAVESLLNRPARSQQRSVTQGAETPGHIAAVTKFGDWDDYIPATADRYTLNKVREERLNRTGNVSASALGKPHYKDLKQHKNGTFKVRWNILLMVSFP</sequence>
<feature type="region of interest" description="Disordered" evidence="1">
    <location>
        <begin position="83"/>
        <end position="105"/>
    </location>
</feature>
<organism evidence="3 4">
    <name type="scientific">Citrus x changshan-huyou</name>
    <dbReference type="NCBI Taxonomy" id="2935761"/>
    <lineage>
        <taxon>Eukaryota</taxon>
        <taxon>Viridiplantae</taxon>
        <taxon>Streptophyta</taxon>
        <taxon>Embryophyta</taxon>
        <taxon>Tracheophyta</taxon>
        <taxon>Spermatophyta</taxon>
        <taxon>Magnoliopsida</taxon>
        <taxon>eudicotyledons</taxon>
        <taxon>Gunneridae</taxon>
        <taxon>Pentapetalae</taxon>
        <taxon>rosids</taxon>
        <taxon>malvids</taxon>
        <taxon>Sapindales</taxon>
        <taxon>Rutaceae</taxon>
        <taxon>Aurantioideae</taxon>
        <taxon>Citrus</taxon>
    </lineage>
</organism>
<evidence type="ECO:0000313" key="4">
    <source>
        <dbReference type="Proteomes" id="UP001428341"/>
    </source>
</evidence>
<gene>
    <name evidence="3" type="ORF">WN944_026648</name>
</gene>
<dbReference type="PANTHER" id="PTHR33159">
    <property type="entry name" value="RPM1-INTERACTING PROTEIN 4 (RIN4) FAMILY PROTEIN"/>
    <property type="match status" value="1"/>
</dbReference>
<feature type="compositionally biased region" description="Low complexity" evidence="1">
    <location>
        <begin position="84"/>
        <end position="93"/>
    </location>
</feature>